<name>A0A4Z1B8Q1_9STAP</name>
<protein>
    <submittedName>
        <fullName evidence="2">Methyltransferase domain-containing protein</fullName>
    </submittedName>
</protein>
<accession>A0A4Z1B8Q1</accession>
<dbReference type="GO" id="GO:0008168">
    <property type="term" value="F:methyltransferase activity"/>
    <property type="evidence" value="ECO:0007669"/>
    <property type="project" value="UniProtKB-KW"/>
</dbReference>
<dbReference type="CDD" id="cd02440">
    <property type="entry name" value="AdoMet_MTases"/>
    <property type="match status" value="1"/>
</dbReference>
<reference evidence="2 3" key="1">
    <citation type="submission" date="2019-04" db="EMBL/GenBank/DDBJ databases">
        <title>Genomic characterization of Staphylococcus petrasii strains.</title>
        <authorList>
            <person name="Vrbovska V."/>
            <person name="Kovarovic V."/>
            <person name="Maslanova I."/>
            <person name="Indrakova A."/>
            <person name="Petras P."/>
            <person name="Sedo O."/>
            <person name="Svec P."/>
            <person name="Fisarova L."/>
            <person name="Sedlacek I."/>
            <person name="Doskar J."/>
            <person name="Pantucek R."/>
        </authorList>
    </citation>
    <scope>NUCLEOTIDE SEQUENCE [LARGE SCALE GENOMIC DNA]</scope>
    <source>
        <strain evidence="2 3">CCM 8529</strain>
    </source>
</reference>
<gene>
    <name evidence="2" type="ORF">E2558_10055</name>
</gene>
<dbReference type="InterPro" id="IPR041698">
    <property type="entry name" value="Methyltransf_25"/>
</dbReference>
<keyword evidence="2" id="KW-0489">Methyltransferase</keyword>
<organism evidence="2 3">
    <name type="scientific">Staphylococcus pragensis</name>
    <dbReference type="NCBI Taxonomy" id="1611836"/>
    <lineage>
        <taxon>Bacteria</taxon>
        <taxon>Bacillati</taxon>
        <taxon>Bacillota</taxon>
        <taxon>Bacilli</taxon>
        <taxon>Bacillales</taxon>
        <taxon>Staphylococcaceae</taxon>
        <taxon>Staphylococcus</taxon>
    </lineage>
</organism>
<dbReference type="EMBL" id="SRPJ01000006">
    <property type="protein sequence ID" value="TGN24704.1"/>
    <property type="molecule type" value="Genomic_DNA"/>
</dbReference>
<evidence type="ECO:0000313" key="3">
    <source>
        <dbReference type="Proteomes" id="UP000297459"/>
    </source>
</evidence>
<dbReference type="GO" id="GO:0032259">
    <property type="term" value="P:methylation"/>
    <property type="evidence" value="ECO:0007669"/>
    <property type="project" value="UniProtKB-KW"/>
</dbReference>
<comment type="caution">
    <text evidence="2">The sequence shown here is derived from an EMBL/GenBank/DDBJ whole genome shotgun (WGS) entry which is preliminary data.</text>
</comment>
<dbReference type="Proteomes" id="UP000297459">
    <property type="component" value="Unassembled WGS sequence"/>
</dbReference>
<dbReference type="AlphaFoldDB" id="A0A4Z1B8Q1"/>
<dbReference type="Pfam" id="PF13649">
    <property type="entry name" value="Methyltransf_25"/>
    <property type="match status" value="1"/>
</dbReference>
<dbReference type="RefSeq" id="WP_126565664.1">
    <property type="nucleotide sequence ID" value="NZ_BMCY01000005.1"/>
</dbReference>
<keyword evidence="2" id="KW-0808">Transferase</keyword>
<feature type="domain" description="Methyltransferase" evidence="1">
    <location>
        <begin position="78"/>
        <end position="163"/>
    </location>
</feature>
<dbReference type="Gene3D" id="3.40.50.150">
    <property type="entry name" value="Vaccinia Virus protein VP39"/>
    <property type="match status" value="1"/>
</dbReference>
<dbReference type="SUPFAM" id="SSF53335">
    <property type="entry name" value="S-adenosyl-L-methionine-dependent methyltransferases"/>
    <property type="match status" value="1"/>
</dbReference>
<proteinExistence type="predicted"/>
<dbReference type="InterPro" id="IPR029063">
    <property type="entry name" value="SAM-dependent_MTases_sf"/>
</dbReference>
<evidence type="ECO:0000259" key="1">
    <source>
        <dbReference type="Pfam" id="PF13649"/>
    </source>
</evidence>
<sequence length="283" mass="32335">MQKNIFSNQFWEEAWENDENTQDKRMKRAGLGDPHAPGFKKWAENFNKNSFTEESQKRTRRIMDWVEKQTGSFSNLSILDVGAASGVFSIPFAKEGAKVTSLEPSPILHDMLKDNAQHYGVEVATVNQSFEDTSVEDLGQYDLVFASMCPAVTTWEAVKKAIDIAQKYVYVSLIAGPKENSIVDEVVAFLGVESQAMTADMYYLLQLLYFNDYTYETLIERHTQYNDKPIEDVMQQLPQWLKEVEVALDEQQRKSVEQYLQDKYDDTVPVVTGGKFGKVLIHV</sequence>
<keyword evidence="3" id="KW-1185">Reference proteome</keyword>
<evidence type="ECO:0000313" key="2">
    <source>
        <dbReference type="EMBL" id="TGN24704.1"/>
    </source>
</evidence>